<evidence type="ECO:0000259" key="8">
    <source>
        <dbReference type="PROSITE" id="PS50071"/>
    </source>
</evidence>
<reference evidence="9 10" key="1">
    <citation type="submission" date="2024-08" db="EMBL/GenBank/DDBJ databases">
        <authorList>
            <person name="Cucini C."/>
            <person name="Frati F."/>
        </authorList>
    </citation>
    <scope>NUCLEOTIDE SEQUENCE [LARGE SCALE GENOMIC DNA]</scope>
</reference>
<comment type="caution">
    <text evidence="9">The sequence shown here is derived from an EMBL/GenBank/DDBJ whole genome shotgun (WGS) entry which is preliminary data.</text>
</comment>
<dbReference type="SUPFAM" id="SSF46689">
    <property type="entry name" value="Homeodomain-like"/>
    <property type="match status" value="1"/>
</dbReference>
<feature type="region of interest" description="Disordered" evidence="7">
    <location>
        <begin position="36"/>
        <end position="66"/>
    </location>
</feature>
<dbReference type="SMART" id="SM00389">
    <property type="entry name" value="HOX"/>
    <property type="match status" value="1"/>
</dbReference>
<dbReference type="PROSITE" id="PS50071">
    <property type="entry name" value="HOMEOBOX_2"/>
    <property type="match status" value="1"/>
</dbReference>
<dbReference type="InterPro" id="IPR050848">
    <property type="entry name" value="Homeobox_TF"/>
</dbReference>
<name>A0ABP1S534_9HEXA</name>
<dbReference type="Gene3D" id="1.10.10.60">
    <property type="entry name" value="Homeodomain-like"/>
    <property type="match status" value="1"/>
</dbReference>
<keyword evidence="4 5" id="KW-0539">Nucleus</keyword>
<evidence type="ECO:0000256" key="2">
    <source>
        <dbReference type="ARBA" id="ARBA00023125"/>
    </source>
</evidence>
<dbReference type="PROSITE" id="PS00027">
    <property type="entry name" value="HOMEOBOX_1"/>
    <property type="match status" value="1"/>
</dbReference>
<evidence type="ECO:0000256" key="7">
    <source>
        <dbReference type="SAM" id="MobiDB-lite"/>
    </source>
</evidence>
<evidence type="ECO:0000256" key="5">
    <source>
        <dbReference type="PROSITE-ProRule" id="PRU00108"/>
    </source>
</evidence>
<evidence type="ECO:0000313" key="10">
    <source>
        <dbReference type="Proteomes" id="UP001642540"/>
    </source>
</evidence>
<keyword evidence="2 5" id="KW-0238">DNA-binding</keyword>
<proteinExistence type="predicted"/>
<dbReference type="Pfam" id="PF00046">
    <property type="entry name" value="Homeodomain"/>
    <property type="match status" value="1"/>
</dbReference>
<dbReference type="InterPro" id="IPR017970">
    <property type="entry name" value="Homeobox_CS"/>
</dbReference>
<sequence>MSANNKSFLIKDIIENEEIPDTIIHDYSLHSSQLLHSSNDCPDSPLKPRDRDDDESGHLKKARRRRTAFTHSQLAFLERRFRMQKYLSVADRSEVAEVLNLSETQVKTWYQNRRTKWKRQNQNQLLLQESKPTAAEEAYSGEDGILASTGESPQPTLQNPFMDMSTSAYLSNIFKNFQSNPALACILMHTLPPELLNSTFTSGSE</sequence>
<accession>A0ABP1S534</accession>
<evidence type="ECO:0000256" key="4">
    <source>
        <dbReference type="ARBA" id="ARBA00023242"/>
    </source>
</evidence>
<gene>
    <name evidence="9" type="ORF">ODALV1_LOCUS29763</name>
</gene>
<feature type="domain" description="Homeobox" evidence="8">
    <location>
        <begin position="60"/>
        <end position="120"/>
    </location>
</feature>
<organism evidence="9 10">
    <name type="scientific">Orchesella dallaii</name>
    <dbReference type="NCBI Taxonomy" id="48710"/>
    <lineage>
        <taxon>Eukaryota</taxon>
        <taxon>Metazoa</taxon>
        <taxon>Ecdysozoa</taxon>
        <taxon>Arthropoda</taxon>
        <taxon>Hexapoda</taxon>
        <taxon>Collembola</taxon>
        <taxon>Entomobryomorpha</taxon>
        <taxon>Entomobryoidea</taxon>
        <taxon>Orchesellidae</taxon>
        <taxon>Orchesellinae</taxon>
        <taxon>Orchesella</taxon>
    </lineage>
</organism>
<dbReference type="PRINTS" id="PR00024">
    <property type="entry name" value="HOMEOBOX"/>
</dbReference>
<evidence type="ECO:0000313" key="9">
    <source>
        <dbReference type="EMBL" id="CAL8143634.1"/>
    </source>
</evidence>
<keyword evidence="3 5" id="KW-0371">Homeobox</keyword>
<dbReference type="PANTHER" id="PTHR24333">
    <property type="entry name" value="HOMEO BOX HB9 LIKE A-RELATED"/>
    <property type="match status" value="1"/>
</dbReference>
<dbReference type="Proteomes" id="UP001642540">
    <property type="component" value="Unassembled WGS sequence"/>
</dbReference>
<dbReference type="InterPro" id="IPR020479">
    <property type="entry name" value="HD_metazoa"/>
</dbReference>
<dbReference type="InterPro" id="IPR009057">
    <property type="entry name" value="Homeodomain-like_sf"/>
</dbReference>
<dbReference type="CDD" id="cd00086">
    <property type="entry name" value="homeodomain"/>
    <property type="match status" value="1"/>
</dbReference>
<dbReference type="InterPro" id="IPR001356">
    <property type="entry name" value="HD"/>
</dbReference>
<protein>
    <recommendedName>
        <fullName evidence="8">Homeobox domain-containing protein</fullName>
    </recommendedName>
</protein>
<evidence type="ECO:0000256" key="6">
    <source>
        <dbReference type="RuleBase" id="RU000682"/>
    </source>
</evidence>
<evidence type="ECO:0000256" key="1">
    <source>
        <dbReference type="ARBA" id="ARBA00004123"/>
    </source>
</evidence>
<keyword evidence="10" id="KW-1185">Reference proteome</keyword>
<dbReference type="PANTHER" id="PTHR24333:SF5">
    <property type="entry name" value="VENT HOMEOBOX"/>
    <property type="match status" value="1"/>
</dbReference>
<evidence type="ECO:0000256" key="3">
    <source>
        <dbReference type="ARBA" id="ARBA00023155"/>
    </source>
</evidence>
<feature type="DNA-binding region" description="Homeobox" evidence="5">
    <location>
        <begin position="62"/>
        <end position="121"/>
    </location>
</feature>
<dbReference type="EMBL" id="CAXLJM020000160">
    <property type="protein sequence ID" value="CAL8143634.1"/>
    <property type="molecule type" value="Genomic_DNA"/>
</dbReference>
<comment type="subcellular location">
    <subcellularLocation>
        <location evidence="1 5 6">Nucleus</location>
    </subcellularLocation>
</comment>